<dbReference type="InterPro" id="IPR050209">
    <property type="entry name" value="Rab_GTPases_membrane_traffic"/>
</dbReference>
<dbReference type="SUPFAM" id="SSF52540">
    <property type="entry name" value="P-loop containing nucleoside triphosphate hydrolases"/>
    <property type="match status" value="1"/>
</dbReference>
<dbReference type="EMBL" id="JBCGBO010000003">
    <property type="protein sequence ID" value="KAK9213923.1"/>
    <property type="molecule type" value="Genomic_DNA"/>
</dbReference>
<accession>A0AAP0MKP6</accession>
<protein>
    <submittedName>
        <fullName evidence="1">Uncharacterized protein</fullName>
    </submittedName>
</protein>
<proteinExistence type="predicted"/>
<dbReference type="Pfam" id="PF00071">
    <property type="entry name" value="Ras"/>
    <property type="match status" value="1"/>
</dbReference>
<dbReference type="AlphaFoldDB" id="A0AAP0MKP6"/>
<dbReference type="GO" id="GO:0005525">
    <property type="term" value="F:GTP binding"/>
    <property type="evidence" value="ECO:0007669"/>
    <property type="project" value="InterPro"/>
</dbReference>
<sequence>MQFETNLFKPDVDFMQVRVGISCLESKLRLGVESSCTFSLFRHRVMGLSGVRTIKAQIWDAAGQERYRAVTTACNRGALRALLVYDVTKSTTFENVSRWLKDLRDHADSQHRDHDDRQQG</sequence>
<evidence type="ECO:0000313" key="1">
    <source>
        <dbReference type="EMBL" id="KAK9213923.1"/>
    </source>
</evidence>
<dbReference type="Proteomes" id="UP001428341">
    <property type="component" value="Unassembled WGS sequence"/>
</dbReference>
<reference evidence="1 2" key="1">
    <citation type="submission" date="2024-05" db="EMBL/GenBank/DDBJ databases">
        <title>Haplotype-resolved chromosome-level genome assembly of Huyou (Citrus changshanensis).</title>
        <authorList>
            <person name="Miao C."/>
            <person name="Chen W."/>
            <person name="Wu Y."/>
            <person name="Wang L."/>
            <person name="Zhao S."/>
            <person name="Grierson D."/>
            <person name="Xu C."/>
            <person name="Chen K."/>
        </authorList>
    </citation>
    <scope>NUCLEOTIDE SEQUENCE [LARGE SCALE GENOMIC DNA]</scope>
    <source>
        <strain evidence="1">01-14</strain>
        <tissue evidence="1">Leaf</tissue>
    </source>
</reference>
<dbReference type="Gene3D" id="3.40.50.300">
    <property type="entry name" value="P-loop containing nucleotide triphosphate hydrolases"/>
    <property type="match status" value="1"/>
</dbReference>
<evidence type="ECO:0000313" key="2">
    <source>
        <dbReference type="Proteomes" id="UP001428341"/>
    </source>
</evidence>
<dbReference type="PANTHER" id="PTHR47979">
    <property type="entry name" value="DRAB11-RELATED"/>
    <property type="match status" value="1"/>
</dbReference>
<name>A0AAP0MKP6_9ROSI</name>
<dbReference type="SMART" id="SM00175">
    <property type="entry name" value="RAB"/>
    <property type="match status" value="1"/>
</dbReference>
<dbReference type="PROSITE" id="PS51419">
    <property type="entry name" value="RAB"/>
    <property type="match status" value="1"/>
</dbReference>
<keyword evidence="2" id="KW-1185">Reference proteome</keyword>
<comment type="caution">
    <text evidence="1">The sequence shown here is derived from an EMBL/GenBank/DDBJ whole genome shotgun (WGS) entry which is preliminary data.</text>
</comment>
<organism evidence="1 2">
    <name type="scientific">Citrus x changshan-huyou</name>
    <dbReference type="NCBI Taxonomy" id="2935761"/>
    <lineage>
        <taxon>Eukaryota</taxon>
        <taxon>Viridiplantae</taxon>
        <taxon>Streptophyta</taxon>
        <taxon>Embryophyta</taxon>
        <taxon>Tracheophyta</taxon>
        <taxon>Spermatophyta</taxon>
        <taxon>Magnoliopsida</taxon>
        <taxon>eudicotyledons</taxon>
        <taxon>Gunneridae</taxon>
        <taxon>Pentapetalae</taxon>
        <taxon>rosids</taxon>
        <taxon>malvids</taxon>
        <taxon>Sapindales</taxon>
        <taxon>Rutaceae</taxon>
        <taxon>Aurantioideae</taxon>
        <taxon>Citrus</taxon>
    </lineage>
</organism>
<dbReference type="InterPro" id="IPR001806">
    <property type="entry name" value="Small_GTPase"/>
</dbReference>
<gene>
    <name evidence="1" type="ORF">WN944_005909</name>
</gene>
<dbReference type="InterPro" id="IPR027417">
    <property type="entry name" value="P-loop_NTPase"/>
</dbReference>
<dbReference type="GO" id="GO:0003924">
    <property type="term" value="F:GTPase activity"/>
    <property type="evidence" value="ECO:0007669"/>
    <property type="project" value="InterPro"/>
</dbReference>